<evidence type="ECO:0000313" key="3">
    <source>
        <dbReference type="Proteomes" id="UP000295680"/>
    </source>
</evidence>
<dbReference type="InterPro" id="IPR050513">
    <property type="entry name" value="RavA_ATPases"/>
</dbReference>
<dbReference type="Proteomes" id="UP000295680">
    <property type="component" value="Unassembled WGS sequence"/>
</dbReference>
<dbReference type="SMART" id="SM00382">
    <property type="entry name" value="AAA"/>
    <property type="match status" value="1"/>
</dbReference>
<keyword evidence="3" id="KW-1185">Reference proteome</keyword>
<dbReference type="InterPro" id="IPR027417">
    <property type="entry name" value="P-loop_NTPase"/>
</dbReference>
<dbReference type="PANTHER" id="PTHR32204:SF0">
    <property type="entry name" value="ATPASE RAVA"/>
    <property type="match status" value="1"/>
</dbReference>
<protein>
    <submittedName>
        <fullName evidence="2">MoxR-like ATPase</fullName>
    </submittedName>
</protein>
<accession>A0A4R2JF74</accession>
<dbReference type="InterPro" id="IPR003593">
    <property type="entry name" value="AAA+_ATPase"/>
</dbReference>
<comment type="caution">
    <text evidence="2">The sequence shown here is derived from an EMBL/GenBank/DDBJ whole genome shotgun (WGS) entry which is preliminary data.</text>
</comment>
<gene>
    <name evidence="2" type="ORF">EV192_11179</name>
</gene>
<dbReference type="RefSeq" id="WP_165960873.1">
    <property type="nucleotide sequence ID" value="NZ_SLWS01000011.1"/>
</dbReference>
<feature type="domain" description="AAA+ ATPase" evidence="1">
    <location>
        <begin position="41"/>
        <end position="181"/>
    </location>
</feature>
<sequence length="383" mass="42481">MKPSDRQLRTIRGLQTVRRDLDARFVGRAQAVALLVLAVVAREHVLLIGPPGTAKTELITRFAGLIQARRFSYLLTRFTEPSEIFGPLDFELFQAGSYRVKTEDMLPSAEVVFLDEVFQGSGAILNTLLSLINERRFHNGSQTERTPLISVFGASSELPDDPGLQAFSDRFLLRLEVESVASAQLADLLTRGWEHERARVPPGGEPPVLLMEDLRALSDSVREVDIDPVRGILADLVGELLAQGVTLSDRRIVRAQKLVAAAALLREDGTARPRDLWPIAHLWTVQSDAPLVRDTVNERVTADGGEPLAPGRSPEHLVALAEREARRVLDRQGMVPRGTVVAAIRAVNELLTEARTHHPAVHTAHKLIREWRDRVSMLLDQHS</sequence>
<reference evidence="2 3" key="1">
    <citation type="submission" date="2019-03" db="EMBL/GenBank/DDBJ databases">
        <title>Genomic Encyclopedia of Type Strains, Phase IV (KMG-IV): sequencing the most valuable type-strain genomes for metagenomic binning, comparative biology and taxonomic classification.</title>
        <authorList>
            <person name="Goeker M."/>
        </authorList>
    </citation>
    <scope>NUCLEOTIDE SEQUENCE [LARGE SCALE GENOMIC DNA]</scope>
    <source>
        <strain evidence="2 3">DSM 45934</strain>
    </source>
</reference>
<dbReference type="AlphaFoldDB" id="A0A4R2JF74"/>
<evidence type="ECO:0000259" key="1">
    <source>
        <dbReference type="SMART" id="SM00382"/>
    </source>
</evidence>
<dbReference type="SUPFAM" id="SSF52540">
    <property type="entry name" value="P-loop containing nucleoside triphosphate hydrolases"/>
    <property type="match status" value="1"/>
</dbReference>
<dbReference type="InterPro" id="IPR045427">
    <property type="entry name" value="MoxR"/>
</dbReference>
<dbReference type="PANTHER" id="PTHR32204">
    <property type="entry name" value="ATPASE RAVA"/>
    <property type="match status" value="1"/>
</dbReference>
<dbReference type="CDD" id="cd00009">
    <property type="entry name" value="AAA"/>
    <property type="match status" value="1"/>
</dbReference>
<name>A0A4R2JF74_9PSEU</name>
<organism evidence="2 3">
    <name type="scientific">Actinocrispum wychmicini</name>
    <dbReference type="NCBI Taxonomy" id="1213861"/>
    <lineage>
        <taxon>Bacteria</taxon>
        <taxon>Bacillati</taxon>
        <taxon>Actinomycetota</taxon>
        <taxon>Actinomycetes</taxon>
        <taxon>Pseudonocardiales</taxon>
        <taxon>Pseudonocardiaceae</taxon>
        <taxon>Actinocrispum</taxon>
    </lineage>
</organism>
<dbReference type="Pfam" id="PF20030">
    <property type="entry name" value="bpMoxR"/>
    <property type="match status" value="1"/>
</dbReference>
<evidence type="ECO:0000313" key="2">
    <source>
        <dbReference type="EMBL" id="TCO52885.1"/>
    </source>
</evidence>
<dbReference type="Gene3D" id="3.40.50.300">
    <property type="entry name" value="P-loop containing nucleotide triphosphate hydrolases"/>
    <property type="match status" value="1"/>
</dbReference>
<proteinExistence type="predicted"/>
<dbReference type="EMBL" id="SLWS01000011">
    <property type="protein sequence ID" value="TCO52885.1"/>
    <property type="molecule type" value="Genomic_DNA"/>
</dbReference>